<dbReference type="Pfam" id="PF04277">
    <property type="entry name" value="OAD_gamma"/>
    <property type="match status" value="1"/>
</dbReference>
<dbReference type="GO" id="GO:0015081">
    <property type="term" value="F:sodium ion transmembrane transporter activity"/>
    <property type="evidence" value="ECO:0007669"/>
    <property type="project" value="InterPro"/>
</dbReference>
<accession>A0A1Q6R6M2</accession>
<comment type="subcellular location">
    <subcellularLocation>
        <location evidence="1">Cell membrane</location>
    </subcellularLocation>
</comment>
<evidence type="ECO:0000256" key="4">
    <source>
        <dbReference type="ARBA" id="ARBA00022989"/>
    </source>
</evidence>
<organism evidence="7 8">
    <name type="scientific">Phascolarctobacterium succinatutens</name>
    <dbReference type="NCBI Taxonomy" id="626940"/>
    <lineage>
        <taxon>Bacteria</taxon>
        <taxon>Bacillati</taxon>
        <taxon>Bacillota</taxon>
        <taxon>Negativicutes</taxon>
        <taxon>Acidaminococcales</taxon>
        <taxon>Acidaminococcaceae</taxon>
        <taxon>Phascolarctobacterium</taxon>
    </lineage>
</organism>
<evidence type="ECO:0000313" key="7">
    <source>
        <dbReference type="EMBL" id="OLA37930.1"/>
    </source>
</evidence>
<sequence length="116" mass="11906">MGPVTTNPWLIALINMTIVFGVLIALGILMNLLQVIDPTKKKVAKPAVAPTPAAAPAAAPVAAAQDDSEIIAVIAAAVAACGVSADQVACVRRIDAKSAWTVSSRVEAISVRKECF</sequence>
<keyword evidence="3 6" id="KW-0812">Transmembrane</keyword>
<dbReference type="Proteomes" id="UP000186777">
    <property type="component" value="Unassembled WGS sequence"/>
</dbReference>
<gene>
    <name evidence="7" type="ORF">BHW43_04715</name>
</gene>
<dbReference type="STRING" id="626940.BHW43_04715"/>
<dbReference type="NCBIfam" id="TIGR01195">
    <property type="entry name" value="oadG_fam"/>
    <property type="match status" value="1"/>
</dbReference>
<evidence type="ECO:0000256" key="5">
    <source>
        <dbReference type="ARBA" id="ARBA00023136"/>
    </source>
</evidence>
<evidence type="ECO:0000313" key="8">
    <source>
        <dbReference type="Proteomes" id="UP000186777"/>
    </source>
</evidence>
<dbReference type="AlphaFoldDB" id="A0A1Q6R6M2"/>
<evidence type="ECO:0000256" key="3">
    <source>
        <dbReference type="ARBA" id="ARBA00022692"/>
    </source>
</evidence>
<reference evidence="7 8" key="1">
    <citation type="journal article" date="2016" name="Nat. Biotechnol.">
        <title>Measurement of bacterial replication rates in microbial communities.</title>
        <authorList>
            <person name="Brown C.T."/>
            <person name="Olm M.R."/>
            <person name="Thomas B.C."/>
            <person name="Banfield J.F."/>
        </authorList>
    </citation>
    <scope>NUCLEOTIDE SEQUENCE [LARGE SCALE GENOMIC DNA]</scope>
    <source>
        <strain evidence="7">46_33</strain>
    </source>
</reference>
<feature type="transmembrane region" description="Helical" evidence="6">
    <location>
        <begin position="12"/>
        <end position="33"/>
    </location>
</feature>
<protein>
    <submittedName>
        <fullName evidence="7">Sodium pump decarboxylase</fullName>
    </submittedName>
</protein>
<comment type="caution">
    <text evidence="7">The sequence shown here is derived from an EMBL/GenBank/DDBJ whole genome shotgun (WGS) entry which is preliminary data.</text>
</comment>
<name>A0A1Q6R6M2_9FIRM</name>
<dbReference type="InterPro" id="IPR005899">
    <property type="entry name" value="Na_pump_deCOase"/>
</dbReference>
<evidence type="ECO:0000256" key="1">
    <source>
        <dbReference type="ARBA" id="ARBA00004236"/>
    </source>
</evidence>
<evidence type="ECO:0000256" key="6">
    <source>
        <dbReference type="SAM" id="Phobius"/>
    </source>
</evidence>
<proteinExistence type="predicted"/>
<keyword evidence="4 6" id="KW-1133">Transmembrane helix</keyword>
<keyword evidence="5 6" id="KW-0472">Membrane</keyword>
<evidence type="ECO:0000256" key="2">
    <source>
        <dbReference type="ARBA" id="ARBA00022475"/>
    </source>
</evidence>
<dbReference type="RefSeq" id="WP_299822676.1">
    <property type="nucleotide sequence ID" value="NZ_CAMQNL010000017.1"/>
</dbReference>
<dbReference type="GO" id="GO:0036376">
    <property type="term" value="P:sodium ion export across plasma membrane"/>
    <property type="evidence" value="ECO:0007669"/>
    <property type="project" value="InterPro"/>
</dbReference>
<keyword evidence="2" id="KW-1003">Cell membrane</keyword>
<dbReference type="EMBL" id="MNTG01000026">
    <property type="protein sequence ID" value="OLA37930.1"/>
    <property type="molecule type" value="Genomic_DNA"/>
</dbReference>
<dbReference type="GO" id="GO:0005886">
    <property type="term" value="C:plasma membrane"/>
    <property type="evidence" value="ECO:0007669"/>
    <property type="project" value="UniProtKB-SubCell"/>
</dbReference>